<evidence type="ECO:0000313" key="1">
    <source>
        <dbReference type="Ensembl" id="ENSACUP00000019564.1"/>
    </source>
</evidence>
<dbReference type="AlphaFoldDB" id="A0A663N550"/>
<dbReference type="Ensembl" id="ENSACUT00000020873.1">
    <property type="protein sequence ID" value="ENSACUP00000019564.1"/>
    <property type="gene ID" value="ENSACUG00000013088.1"/>
</dbReference>
<name>A0A663N550_ATHCN</name>
<dbReference type="Proteomes" id="UP000472269">
    <property type="component" value="Unplaced"/>
</dbReference>
<evidence type="ECO:0000313" key="2">
    <source>
        <dbReference type="Proteomes" id="UP000472269"/>
    </source>
</evidence>
<reference evidence="1" key="2">
    <citation type="submission" date="2025-09" db="UniProtKB">
        <authorList>
            <consortium name="Ensembl"/>
        </authorList>
    </citation>
    <scope>IDENTIFICATION</scope>
</reference>
<reference evidence="1" key="1">
    <citation type="submission" date="2025-08" db="UniProtKB">
        <authorList>
            <consortium name="Ensembl"/>
        </authorList>
    </citation>
    <scope>IDENTIFICATION</scope>
</reference>
<keyword evidence="2" id="KW-1185">Reference proteome</keyword>
<sequence length="117" mass="13575">GTERGGLFCIINKTKQNKTKQNKTKQEVKGGAVISSNDVIKNDEYGRENRLILTFVSISPLLTKQMVPLIFRLLDQLKPNLTSSCWLCYDVYSSLCEGWKLYCLLHTLYIFYNYRKL</sequence>
<proteinExistence type="predicted"/>
<protein>
    <submittedName>
        <fullName evidence="1">Uncharacterized protein</fullName>
    </submittedName>
</protein>
<accession>A0A663N550</accession>
<organism evidence="1 2">
    <name type="scientific">Athene cunicularia</name>
    <name type="common">Burrowing owl</name>
    <name type="synonym">Speotyto cunicularia</name>
    <dbReference type="NCBI Taxonomy" id="194338"/>
    <lineage>
        <taxon>Eukaryota</taxon>
        <taxon>Metazoa</taxon>
        <taxon>Chordata</taxon>
        <taxon>Craniata</taxon>
        <taxon>Vertebrata</taxon>
        <taxon>Euteleostomi</taxon>
        <taxon>Archelosauria</taxon>
        <taxon>Archosauria</taxon>
        <taxon>Dinosauria</taxon>
        <taxon>Saurischia</taxon>
        <taxon>Theropoda</taxon>
        <taxon>Coelurosauria</taxon>
        <taxon>Aves</taxon>
        <taxon>Neognathae</taxon>
        <taxon>Neoaves</taxon>
        <taxon>Telluraves</taxon>
        <taxon>Strigiformes</taxon>
        <taxon>Strigidae</taxon>
        <taxon>Athene</taxon>
    </lineage>
</organism>